<comment type="caution">
    <text evidence="2">The sequence shown here is derived from an EMBL/GenBank/DDBJ whole genome shotgun (WGS) entry which is preliminary data.</text>
</comment>
<keyword evidence="3" id="KW-1185">Reference proteome</keyword>
<evidence type="ECO:0000313" key="2">
    <source>
        <dbReference type="EMBL" id="RKD72885.1"/>
    </source>
</evidence>
<evidence type="ECO:0000259" key="1">
    <source>
        <dbReference type="Pfam" id="PF14493"/>
    </source>
</evidence>
<sequence>MEWNFRRHLILHVLVKLEGDRTPGAVYHILTGKKSSQSIQDMKWYGLTEWYGAFPKLTMEIFQNDLTLFRQNGLLLPSADFIKIPDTAKEMDKDFWSVYVRPVLYNQWKYGAAAGVFWERLALLVQCLSFSLAGSGHFIPVTKEKAVLHWLKTIWPSGREAKIQLADTLHVELNSLLDSFKTEDAAILVNKLGGSAKTGLTYSQIAGALGREEEEIIYRFNGILHYIIEVLQQNSSSFPLLAGLLPAVESSIRLTKTAAETKRLLDKGWSFEKISRFRRLKQSTIEDHIIEIASESSSFPLFDYVPAAYSEKIRAVSNTLQTRKMKELKDQFPDEITYFHIRLTLAYYGGKTDESSI</sequence>
<accession>A0A419V2Y2</accession>
<dbReference type="OrthoDB" id="2354672at2"/>
<proteinExistence type="predicted"/>
<evidence type="ECO:0000313" key="3">
    <source>
        <dbReference type="Proteomes" id="UP000285120"/>
    </source>
</evidence>
<dbReference type="Pfam" id="PF14493">
    <property type="entry name" value="HTH_40"/>
    <property type="match status" value="1"/>
</dbReference>
<feature type="domain" description="Helicase Helix-turn-helix" evidence="1">
    <location>
        <begin position="257"/>
        <end position="345"/>
    </location>
</feature>
<organism evidence="2 3">
    <name type="scientific">Sinobaca qinghaiensis</name>
    <dbReference type="NCBI Taxonomy" id="342944"/>
    <lineage>
        <taxon>Bacteria</taxon>
        <taxon>Bacillati</taxon>
        <taxon>Bacillota</taxon>
        <taxon>Bacilli</taxon>
        <taxon>Bacillales</taxon>
        <taxon>Sporolactobacillaceae</taxon>
        <taxon>Sinobaca</taxon>
    </lineage>
</organism>
<gene>
    <name evidence="2" type="ORF">ATL39_2081</name>
</gene>
<protein>
    <submittedName>
        <fullName evidence="2">Uncharacterized protein YpbB</fullName>
    </submittedName>
</protein>
<dbReference type="AlphaFoldDB" id="A0A419V2Y2"/>
<dbReference type="EMBL" id="RAPK01000009">
    <property type="protein sequence ID" value="RKD72885.1"/>
    <property type="molecule type" value="Genomic_DNA"/>
</dbReference>
<reference evidence="2 3" key="1">
    <citation type="submission" date="2018-09" db="EMBL/GenBank/DDBJ databases">
        <title>Genomic Encyclopedia of Archaeal and Bacterial Type Strains, Phase II (KMG-II): from individual species to whole genera.</title>
        <authorList>
            <person name="Goeker M."/>
        </authorList>
    </citation>
    <scope>NUCLEOTIDE SEQUENCE [LARGE SCALE GENOMIC DNA]</scope>
    <source>
        <strain evidence="2 3">DSM 17008</strain>
    </source>
</reference>
<dbReference type="InterPro" id="IPR029491">
    <property type="entry name" value="Helicase_HTH"/>
</dbReference>
<dbReference type="RefSeq" id="WP_120193280.1">
    <property type="nucleotide sequence ID" value="NZ_RAPK01000009.1"/>
</dbReference>
<dbReference type="Proteomes" id="UP000285120">
    <property type="component" value="Unassembled WGS sequence"/>
</dbReference>
<name>A0A419V2Y2_9BACL</name>